<name>A0ABS3DIR1_9BACT</name>
<dbReference type="InterPro" id="IPR019226">
    <property type="entry name" value="DUF2158"/>
</dbReference>
<gene>
    <name evidence="2" type="ORF">JYK02_27130</name>
</gene>
<feature type="region of interest" description="Disordered" evidence="1">
    <location>
        <begin position="45"/>
        <end position="68"/>
    </location>
</feature>
<proteinExistence type="predicted"/>
<evidence type="ECO:0000256" key="1">
    <source>
        <dbReference type="SAM" id="MobiDB-lite"/>
    </source>
</evidence>
<keyword evidence="3" id="KW-1185">Reference proteome</keyword>
<comment type="caution">
    <text evidence="2">The sequence shown here is derived from an EMBL/GenBank/DDBJ whole genome shotgun (WGS) entry which is preliminary data.</text>
</comment>
<dbReference type="Proteomes" id="UP000664052">
    <property type="component" value="Unassembled WGS sequence"/>
</dbReference>
<dbReference type="Pfam" id="PF09926">
    <property type="entry name" value="DUF2158"/>
    <property type="match status" value="1"/>
</dbReference>
<sequence>MKRFQIGDIVKLKTGGPAMTVQALTPGGPRCQWFAGRKLEQSVFPSASLEPTSVKPQIPDPGSGGAGS</sequence>
<dbReference type="RefSeq" id="WP_207055436.1">
    <property type="nucleotide sequence ID" value="NZ_JAFIMU010000008.1"/>
</dbReference>
<feature type="compositionally biased region" description="Polar residues" evidence="1">
    <location>
        <begin position="45"/>
        <end position="55"/>
    </location>
</feature>
<accession>A0ABS3DIR1</accession>
<dbReference type="EMBL" id="JAFIMU010000008">
    <property type="protein sequence ID" value="MBN8231199.1"/>
    <property type="molecule type" value="Genomic_DNA"/>
</dbReference>
<reference evidence="2 3" key="1">
    <citation type="submission" date="2021-02" db="EMBL/GenBank/DDBJ databases">
        <title>De Novo genome assembly of isolated myxobacteria.</title>
        <authorList>
            <person name="Stevens D.C."/>
        </authorList>
    </citation>
    <scope>NUCLEOTIDE SEQUENCE [LARGE SCALE GENOMIC DNA]</scope>
    <source>
        <strain evidence="2 3">ATCC 29039</strain>
    </source>
</reference>
<evidence type="ECO:0000313" key="2">
    <source>
        <dbReference type="EMBL" id="MBN8231199.1"/>
    </source>
</evidence>
<organism evidence="2 3">
    <name type="scientific">Corallococcus macrosporus</name>
    <dbReference type="NCBI Taxonomy" id="35"/>
    <lineage>
        <taxon>Bacteria</taxon>
        <taxon>Pseudomonadati</taxon>
        <taxon>Myxococcota</taxon>
        <taxon>Myxococcia</taxon>
        <taxon>Myxococcales</taxon>
        <taxon>Cystobacterineae</taxon>
        <taxon>Myxococcaceae</taxon>
        <taxon>Corallococcus</taxon>
    </lineage>
</organism>
<evidence type="ECO:0000313" key="3">
    <source>
        <dbReference type="Proteomes" id="UP000664052"/>
    </source>
</evidence>
<protein>
    <submittedName>
        <fullName evidence="2">DUF2158 domain-containing protein</fullName>
    </submittedName>
</protein>